<dbReference type="EMBL" id="JAAIKC010000003">
    <property type="protein sequence ID" value="NEW06840.1"/>
    <property type="molecule type" value="Genomic_DNA"/>
</dbReference>
<protein>
    <submittedName>
        <fullName evidence="3">Uncharacterized protein</fullName>
    </submittedName>
</protein>
<evidence type="ECO:0000256" key="2">
    <source>
        <dbReference type="SAM" id="Phobius"/>
    </source>
</evidence>
<keyword evidence="2" id="KW-1133">Transmembrane helix</keyword>
<proteinExistence type="predicted"/>
<evidence type="ECO:0000313" key="3">
    <source>
        <dbReference type="EMBL" id="NEW06840.1"/>
    </source>
</evidence>
<feature type="compositionally biased region" description="Polar residues" evidence="1">
    <location>
        <begin position="1"/>
        <end position="10"/>
    </location>
</feature>
<keyword evidence="2" id="KW-0472">Membrane</keyword>
<comment type="caution">
    <text evidence="3">The sequence shown here is derived from an EMBL/GenBank/DDBJ whole genome shotgun (WGS) entry which is preliminary data.</text>
</comment>
<feature type="transmembrane region" description="Helical" evidence="2">
    <location>
        <begin position="64"/>
        <end position="82"/>
    </location>
</feature>
<sequence length="92" mass="10609">MKDSSYNPFNDETFHPPVNQTETNSLEDKDPFNDVIKHGDIVSGFQVPKRLDQFPKWYQNPQRIFATISLLVLASVMIYQVIRNITDIVPGK</sequence>
<gene>
    <name evidence="3" type="ORF">GK047_12550</name>
</gene>
<name>A0A6G3ZXM8_9BACL</name>
<keyword evidence="2" id="KW-0812">Transmembrane</keyword>
<feature type="region of interest" description="Disordered" evidence="1">
    <location>
        <begin position="1"/>
        <end position="30"/>
    </location>
</feature>
<accession>A0A6G3ZXM8</accession>
<organism evidence="3">
    <name type="scientific">Paenibacillus sp. SYP-B3998</name>
    <dbReference type="NCBI Taxonomy" id="2678564"/>
    <lineage>
        <taxon>Bacteria</taxon>
        <taxon>Bacillati</taxon>
        <taxon>Bacillota</taxon>
        <taxon>Bacilli</taxon>
        <taxon>Bacillales</taxon>
        <taxon>Paenibacillaceae</taxon>
        <taxon>Paenibacillus</taxon>
    </lineage>
</organism>
<dbReference type="RefSeq" id="WP_163946557.1">
    <property type="nucleotide sequence ID" value="NZ_JAAIKC010000003.1"/>
</dbReference>
<dbReference type="AlphaFoldDB" id="A0A6G3ZXM8"/>
<reference evidence="3" key="1">
    <citation type="submission" date="2020-02" db="EMBL/GenBank/DDBJ databases">
        <authorList>
            <person name="Shen X.-R."/>
            <person name="Zhang Y.-X."/>
        </authorList>
    </citation>
    <scope>NUCLEOTIDE SEQUENCE</scope>
    <source>
        <strain evidence="3">SYP-B3998</strain>
    </source>
</reference>
<evidence type="ECO:0000256" key="1">
    <source>
        <dbReference type="SAM" id="MobiDB-lite"/>
    </source>
</evidence>